<evidence type="ECO:0000259" key="2">
    <source>
        <dbReference type="Pfam" id="PF13193"/>
    </source>
</evidence>
<dbReference type="PANTHER" id="PTHR43767">
    <property type="entry name" value="LONG-CHAIN-FATTY-ACID--COA LIGASE"/>
    <property type="match status" value="1"/>
</dbReference>
<dbReference type="Gene3D" id="3.40.50.12780">
    <property type="entry name" value="N-terminal domain of ligase-like"/>
    <property type="match status" value="1"/>
</dbReference>
<dbReference type="InterPro" id="IPR000873">
    <property type="entry name" value="AMP-dep_synth/lig_dom"/>
</dbReference>
<dbReference type="InterPro" id="IPR020845">
    <property type="entry name" value="AMP-binding_CS"/>
</dbReference>
<dbReference type="NCBIfam" id="NF006182">
    <property type="entry name" value="PRK08316.1"/>
    <property type="match status" value="1"/>
</dbReference>
<dbReference type="InterPro" id="IPR042099">
    <property type="entry name" value="ANL_N_sf"/>
</dbReference>
<protein>
    <submittedName>
        <fullName evidence="3">Acyl-CoA synthetase</fullName>
    </submittedName>
</protein>
<dbReference type="Proteomes" id="UP001500603">
    <property type="component" value="Unassembled WGS sequence"/>
</dbReference>
<name>A0ABP9KNH6_9NOCA</name>
<dbReference type="Pfam" id="PF00501">
    <property type="entry name" value="AMP-binding"/>
    <property type="match status" value="1"/>
</dbReference>
<evidence type="ECO:0000313" key="3">
    <source>
        <dbReference type="EMBL" id="GAA5060818.1"/>
    </source>
</evidence>
<proteinExistence type="predicted"/>
<dbReference type="EMBL" id="BAABJM010000004">
    <property type="protein sequence ID" value="GAA5060818.1"/>
    <property type="molecule type" value="Genomic_DNA"/>
</dbReference>
<accession>A0ABP9KNH6</accession>
<organism evidence="3 4">
    <name type="scientific">Nocardia callitridis</name>
    <dbReference type="NCBI Taxonomy" id="648753"/>
    <lineage>
        <taxon>Bacteria</taxon>
        <taxon>Bacillati</taxon>
        <taxon>Actinomycetota</taxon>
        <taxon>Actinomycetes</taxon>
        <taxon>Mycobacteriales</taxon>
        <taxon>Nocardiaceae</taxon>
        <taxon>Nocardia</taxon>
    </lineage>
</organism>
<reference evidence="4" key="1">
    <citation type="journal article" date="2019" name="Int. J. Syst. Evol. Microbiol.">
        <title>The Global Catalogue of Microorganisms (GCM) 10K type strain sequencing project: providing services to taxonomists for standard genome sequencing and annotation.</title>
        <authorList>
            <consortium name="The Broad Institute Genomics Platform"/>
            <consortium name="The Broad Institute Genome Sequencing Center for Infectious Disease"/>
            <person name="Wu L."/>
            <person name="Ma J."/>
        </authorList>
    </citation>
    <scope>NUCLEOTIDE SEQUENCE [LARGE SCALE GENOMIC DNA]</scope>
    <source>
        <strain evidence="4">JCM 18298</strain>
    </source>
</reference>
<feature type="domain" description="AMP-dependent synthetase/ligase" evidence="1">
    <location>
        <begin position="18"/>
        <end position="386"/>
    </location>
</feature>
<dbReference type="RefSeq" id="WP_345497343.1">
    <property type="nucleotide sequence ID" value="NZ_BAABJM010000004.1"/>
</dbReference>
<evidence type="ECO:0000259" key="1">
    <source>
        <dbReference type="Pfam" id="PF00501"/>
    </source>
</evidence>
<dbReference type="CDD" id="cd17631">
    <property type="entry name" value="FACL_FadD13-like"/>
    <property type="match status" value="1"/>
</dbReference>
<dbReference type="Pfam" id="PF13193">
    <property type="entry name" value="AMP-binding_C"/>
    <property type="match status" value="1"/>
</dbReference>
<dbReference type="InterPro" id="IPR050237">
    <property type="entry name" value="ATP-dep_AMP-bd_enzyme"/>
</dbReference>
<dbReference type="InterPro" id="IPR025110">
    <property type="entry name" value="AMP-bd_C"/>
</dbReference>
<dbReference type="SUPFAM" id="SSF56801">
    <property type="entry name" value="Acetyl-CoA synthetase-like"/>
    <property type="match status" value="1"/>
</dbReference>
<dbReference type="PROSITE" id="PS00455">
    <property type="entry name" value="AMP_BINDING"/>
    <property type="match status" value="1"/>
</dbReference>
<dbReference type="Gene3D" id="3.30.300.30">
    <property type="match status" value="1"/>
</dbReference>
<comment type="caution">
    <text evidence="3">The sequence shown here is derived from an EMBL/GenBank/DDBJ whole genome shotgun (WGS) entry which is preliminary data.</text>
</comment>
<evidence type="ECO:0000313" key="4">
    <source>
        <dbReference type="Proteomes" id="UP001500603"/>
    </source>
</evidence>
<feature type="domain" description="AMP-binding enzyme C-terminal" evidence="2">
    <location>
        <begin position="436"/>
        <end position="510"/>
    </location>
</feature>
<dbReference type="InterPro" id="IPR045851">
    <property type="entry name" value="AMP-bd_C_sf"/>
</dbReference>
<keyword evidence="4" id="KW-1185">Reference proteome</keyword>
<gene>
    <name evidence="3" type="ORF">GCM10023318_42720</name>
</gene>
<dbReference type="PANTHER" id="PTHR43767:SF1">
    <property type="entry name" value="NONRIBOSOMAL PEPTIDE SYNTHASE PES1 (EUROFUNG)-RELATED"/>
    <property type="match status" value="1"/>
</dbReference>
<sequence length="527" mass="57500">MNEVVGAARSHALGDIPRRSAARFPDRTALIHRATVLTFAELDRKIDAAANWLWQAGLRPGDRLAILSHNCWQYPVVIFGAARIGVVAVPINFMLTSGEIAYLLDDCRPSAFIAEDALCSTAQQAISAASAKVSVRLAISLAESAVATPRGWTDFERAMVETGTAAAPEIAVDDDAPIRIMYTSGTESRPKGVLHSSRTLMWQYLSCVVSGGMAADDIEVHALPLYHCAQLDNFLITDIYLGATSIVLDRPDPSAILDAVERHGATNLFCPPTVWIALLDRLSEQNRALPSLRKGYYGAAALPIEVLHDLREKFPNLRLWNFYGQTEMGSLATALPPSEQDRRPGSAGRPALNVQTAIMDDDNRVVATGSVGEIVHRSPQVTLGYLNQPEKTEEAFAGGWFHSGDLGYFDEDGYLWVVDRKKDMVKSGGENVATREVEEVLYEIDAVVEAAVYGIADSRWIEAVAATVVVRDASVSVEDIVAHCRKKLAPYKIPKSIVFAEELPKNPSGKVLKRTLRENHVRLGDSA</sequence>